<accession>A0AAN9PQK9</accession>
<evidence type="ECO:0000313" key="2">
    <source>
        <dbReference type="Proteomes" id="UP001367508"/>
    </source>
</evidence>
<comment type="caution">
    <text evidence="1">The sequence shown here is derived from an EMBL/GenBank/DDBJ whole genome shotgun (WGS) entry which is preliminary data.</text>
</comment>
<dbReference type="GO" id="GO:0016020">
    <property type="term" value="C:membrane"/>
    <property type="evidence" value="ECO:0007669"/>
    <property type="project" value="TreeGrafter"/>
</dbReference>
<evidence type="ECO:0000313" key="1">
    <source>
        <dbReference type="EMBL" id="KAK7308345.1"/>
    </source>
</evidence>
<keyword evidence="2" id="KW-1185">Reference proteome</keyword>
<organism evidence="1 2">
    <name type="scientific">Canavalia gladiata</name>
    <name type="common">Sword bean</name>
    <name type="synonym">Dolichos gladiatus</name>
    <dbReference type="NCBI Taxonomy" id="3824"/>
    <lineage>
        <taxon>Eukaryota</taxon>
        <taxon>Viridiplantae</taxon>
        <taxon>Streptophyta</taxon>
        <taxon>Embryophyta</taxon>
        <taxon>Tracheophyta</taxon>
        <taxon>Spermatophyta</taxon>
        <taxon>Magnoliopsida</taxon>
        <taxon>eudicotyledons</taxon>
        <taxon>Gunneridae</taxon>
        <taxon>Pentapetalae</taxon>
        <taxon>rosids</taxon>
        <taxon>fabids</taxon>
        <taxon>Fabales</taxon>
        <taxon>Fabaceae</taxon>
        <taxon>Papilionoideae</taxon>
        <taxon>50 kb inversion clade</taxon>
        <taxon>NPAAA clade</taxon>
        <taxon>indigoferoid/millettioid clade</taxon>
        <taxon>Phaseoleae</taxon>
        <taxon>Canavalia</taxon>
    </lineage>
</organism>
<reference evidence="1 2" key="1">
    <citation type="submission" date="2024-01" db="EMBL/GenBank/DDBJ databases">
        <title>The genomes of 5 underutilized Papilionoideae crops provide insights into root nodulation and disease resistanc.</title>
        <authorList>
            <person name="Jiang F."/>
        </authorList>
    </citation>
    <scope>NUCLEOTIDE SEQUENCE [LARGE SCALE GENOMIC DNA]</scope>
    <source>
        <strain evidence="1">LVBAO_FW01</strain>
        <tissue evidence="1">Leaves</tissue>
    </source>
</reference>
<proteinExistence type="predicted"/>
<gene>
    <name evidence="1" type="ORF">VNO77_41947</name>
</gene>
<dbReference type="PANTHER" id="PTHR31645:SF20">
    <property type="entry name" value="METAL-NICOTIANAMINE TRANSPORTER YSL7"/>
    <property type="match status" value="1"/>
</dbReference>
<sequence length="118" mass="12925">MLTKLVTLKGLILHPMEKCTMGWPHVVAKGFSSLPKHCLEQAIIFFCTTMLDFVLVGGKEQIESKDFACLATGLIYGDPLWSIPIAIFSLVGAKPSICMKFLADVVNMKVDTFLSDAS</sequence>
<dbReference type="EMBL" id="JAYMYQ010000010">
    <property type="protein sequence ID" value="KAK7308345.1"/>
    <property type="molecule type" value="Genomic_DNA"/>
</dbReference>
<name>A0AAN9PQK9_CANGL</name>
<dbReference type="Proteomes" id="UP001367508">
    <property type="component" value="Unassembled WGS sequence"/>
</dbReference>
<protein>
    <submittedName>
        <fullName evidence="1">Uncharacterized protein</fullName>
    </submittedName>
</protein>
<dbReference type="PANTHER" id="PTHR31645">
    <property type="entry name" value="OLIGOPEPTIDE TRANSPORTER YGL114W-RELATED"/>
    <property type="match status" value="1"/>
</dbReference>
<dbReference type="InterPro" id="IPR045035">
    <property type="entry name" value="YSL-like"/>
</dbReference>
<dbReference type="AlphaFoldDB" id="A0AAN9PQK9"/>
<dbReference type="GO" id="GO:0035673">
    <property type="term" value="F:oligopeptide transmembrane transporter activity"/>
    <property type="evidence" value="ECO:0007669"/>
    <property type="project" value="InterPro"/>
</dbReference>